<evidence type="ECO:0000313" key="4">
    <source>
        <dbReference type="Proteomes" id="UP000502041"/>
    </source>
</evidence>
<evidence type="ECO:0000256" key="1">
    <source>
        <dbReference type="SAM" id="MobiDB-lite"/>
    </source>
</evidence>
<keyword evidence="3" id="KW-0418">Kinase</keyword>
<protein>
    <submittedName>
        <fullName evidence="3">Hydroxymethylpyrimidine/phosphomethylpyrimidine kinase</fullName>
        <ecNumber evidence="3">2.7.1.49</ecNumber>
    </submittedName>
</protein>
<dbReference type="AlphaFoldDB" id="A0A6H2HD08"/>
<gene>
    <name evidence="3" type="primary">thiD_2</name>
    <name evidence="3" type="ORF">HC248_03050</name>
</gene>
<dbReference type="EMBL" id="CP051461">
    <property type="protein sequence ID" value="QJC57720.1"/>
    <property type="molecule type" value="Genomic_DNA"/>
</dbReference>
<organism evidence="3 4">
    <name type="scientific">Polaromonas vacuolata</name>
    <dbReference type="NCBI Taxonomy" id="37448"/>
    <lineage>
        <taxon>Bacteria</taxon>
        <taxon>Pseudomonadati</taxon>
        <taxon>Pseudomonadota</taxon>
        <taxon>Betaproteobacteria</taxon>
        <taxon>Burkholderiales</taxon>
        <taxon>Comamonadaceae</taxon>
        <taxon>Polaromonas</taxon>
    </lineage>
</organism>
<evidence type="ECO:0000313" key="3">
    <source>
        <dbReference type="EMBL" id="QJC57720.1"/>
    </source>
</evidence>
<proteinExistence type="predicted"/>
<dbReference type="InterPro" id="IPR029056">
    <property type="entry name" value="Ribokinase-like"/>
</dbReference>
<feature type="domain" description="Pyridoxamine kinase/Phosphomethylpyrimidine kinase" evidence="2">
    <location>
        <begin position="44"/>
        <end position="286"/>
    </location>
</feature>
<dbReference type="Gene3D" id="3.40.1190.20">
    <property type="match status" value="1"/>
</dbReference>
<dbReference type="SUPFAM" id="SSF53613">
    <property type="entry name" value="Ribokinase-like"/>
    <property type="match status" value="1"/>
</dbReference>
<dbReference type="PANTHER" id="PTHR20858">
    <property type="entry name" value="PHOSPHOMETHYLPYRIMIDINE KINASE"/>
    <property type="match status" value="1"/>
</dbReference>
<feature type="compositionally biased region" description="Polar residues" evidence="1">
    <location>
        <begin position="1"/>
        <end position="17"/>
    </location>
</feature>
<evidence type="ECO:0000259" key="2">
    <source>
        <dbReference type="Pfam" id="PF08543"/>
    </source>
</evidence>
<dbReference type="EC" id="2.7.1.49" evidence="3"/>
<name>A0A6H2HD08_9BURK</name>
<dbReference type="GO" id="GO:0008972">
    <property type="term" value="F:phosphomethylpyrimidine kinase activity"/>
    <property type="evidence" value="ECO:0007669"/>
    <property type="project" value="TreeGrafter"/>
</dbReference>
<dbReference type="Proteomes" id="UP000502041">
    <property type="component" value="Chromosome"/>
</dbReference>
<dbReference type="GO" id="GO:0005829">
    <property type="term" value="C:cytosol"/>
    <property type="evidence" value="ECO:0007669"/>
    <property type="project" value="TreeGrafter"/>
</dbReference>
<dbReference type="PANTHER" id="PTHR20858:SF17">
    <property type="entry name" value="HYDROXYMETHYLPYRIMIDINE_PHOSPHOMETHYLPYRIMIDINE KINASE THI20-RELATED"/>
    <property type="match status" value="1"/>
</dbReference>
<sequence>MAKTTTPTADKLQTSTKPDMPLDNTSDVDSDSSPVCVMTFNASDPSGAGGLTADITAMTSAGAHPLAVVTGAYVRDSSEIVEHYAFDEEAVTEQARVALEDMTAGAIKVGFVGSPENISAIAEIASDYAELPLIAYMPSLSWWQDDKIDDYLDAFRELLLPQATLLIGNHSTLWRWLLPEWPSDRSPSAKDIAKAAAEFGVPYTLVTGIPLPDQFIDNVLAAPQSVLYSEKFERFEAVFTGAGDTLSAALTALLANGHDLQTATSEALTYLDQSLDAGFHPGMGHILPDRLFWAQADEDDPALDSNAQQAPETPITPAALAVPAIIGNVLDLNPTKPFFDLPPNGTTKH</sequence>
<dbReference type="Pfam" id="PF08543">
    <property type="entry name" value="Phos_pyr_kin"/>
    <property type="match status" value="1"/>
</dbReference>
<dbReference type="KEGG" id="pvac:HC248_03050"/>
<keyword evidence="3" id="KW-0808">Transferase</keyword>
<keyword evidence="4" id="KW-1185">Reference proteome</keyword>
<dbReference type="UniPathway" id="UPA00060">
    <property type="reaction ID" value="UER00138"/>
</dbReference>
<feature type="region of interest" description="Disordered" evidence="1">
    <location>
        <begin position="1"/>
        <end position="31"/>
    </location>
</feature>
<dbReference type="GO" id="GO:0009229">
    <property type="term" value="P:thiamine diphosphate biosynthetic process"/>
    <property type="evidence" value="ECO:0007669"/>
    <property type="project" value="UniProtKB-UniPathway"/>
</dbReference>
<dbReference type="GO" id="GO:0009228">
    <property type="term" value="P:thiamine biosynthetic process"/>
    <property type="evidence" value="ECO:0007669"/>
    <property type="project" value="TreeGrafter"/>
</dbReference>
<accession>A0A6H2HD08</accession>
<dbReference type="GO" id="GO:0008902">
    <property type="term" value="F:hydroxymethylpyrimidine kinase activity"/>
    <property type="evidence" value="ECO:0007669"/>
    <property type="project" value="UniProtKB-EC"/>
</dbReference>
<reference evidence="3 4" key="1">
    <citation type="submission" date="2020-04" db="EMBL/GenBank/DDBJ databases">
        <title>Complete genome of a Psychrophilic, Marine, Gas Vacuolate Bacterium Polaromonas vacuolata KCTC 22033T.</title>
        <authorList>
            <person name="Hwang K."/>
            <person name="Kim K.M."/>
        </authorList>
    </citation>
    <scope>NUCLEOTIDE SEQUENCE [LARGE SCALE GENOMIC DNA]</scope>
    <source>
        <strain evidence="3 4">KCTC 22033</strain>
    </source>
</reference>
<dbReference type="InterPro" id="IPR013749">
    <property type="entry name" value="PM/HMP-P_kinase-1"/>
</dbReference>